<feature type="non-terminal residue" evidence="1">
    <location>
        <position position="124"/>
    </location>
</feature>
<dbReference type="AlphaFoldDB" id="A7RCU6"/>
<gene>
    <name evidence="1" type="primary">var</name>
</gene>
<sequence>TKFCRYRAKGGACAPYRGSRNGRKRNGACAPYRGSRNGRKMVRGMGRRWGLRSVPEWMVRGMGRRSSRSGACAPYRAWFEKWAEEERAGSRNGQKMCAMVRGMDRRSARSFADIGAISIMCPNI</sequence>
<evidence type="ECO:0000313" key="1">
    <source>
        <dbReference type="EMBL" id="ABU42160.1"/>
    </source>
</evidence>
<name>A7RCU6_PLAFA</name>
<dbReference type="EMBL" id="DQ519144">
    <property type="protein sequence ID" value="ABU42160.1"/>
    <property type="molecule type" value="mRNA"/>
</dbReference>
<organism evidence="1">
    <name type="scientific">Plasmodium falciparum</name>
    <name type="common">malaria parasite P. falciparum</name>
    <dbReference type="NCBI Taxonomy" id="5833"/>
    <lineage>
        <taxon>Eukaryota</taxon>
        <taxon>Sar</taxon>
        <taxon>Alveolata</taxon>
        <taxon>Apicomplexa</taxon>
        <taxon>Aconoidasida</taxon>
        <taxon>Haemosporida</taxon>
        <taxon>Plasmodiidae</taxon>
        <taxon>Plasmodium</taxon>
        <taxon>Plasmodium (Laverania)</taxon>
    </lineage>
</organism>
<protein>
    <submittedName>
        <fullName evidence="1">Erythrocyte membrane protein</fullName>
    </submittedName>
</protein>
<accession>A7RCU6</accession>
<proteinExistence type="evidence at transcript level"/>
<reference evidence="1" key="1">
    <citation type="journal article" date="2007" name="Mol. Microbiol.">
        <title>Differential var gene expression in the organs of patients dying of falciparum malaria.</title>
        <authorList>
            <person name="Montgomery J."/>
            <person name="Mphande F.A."/>
            <person name="Berriman M."/>
            <person name="Pain A."/>
            <person name="Rogerson S.J."/>
            <person name="Taylor T.E."/>
            <person name="Molyneux M.E."/>
            <person name="Craig A."/>
        </authorList>
    </citation>
    <scope>NUCLEOTIDE SEQUENCE</scope>
</reference>
<feature type="non-terminal residue" evidence="1">
    <location>
        <position position="1"/>
    </location>
</feature>